<keyword evidence="1" id="KW-0547">Nucleotide-binding</keyword>
<evidence type="ECO:0000256" key="2">
    <source>
        <dbReference type="ARBA" id="ARBA00022840"/>
    </source>
</evidence>
<feature type="compositionally biased region" description="Basic residues" evidence="5">
    <location>
        <begin position="293"/>
        <end position="304"/>
    </location>
</feature>
<protein>
    <recommendedName>
        <fullName evidence="10">DNA mismatch repair proteins mutS family domain-containing protein</fullName>
    </recommendedName>
</protein>
<dbReference type="InterPro" id="IPR045076">
    <property type="entry name" value="MutS"/>
</dbReference>
<evidence type="ECO:0000259" key="6">
    <source>
        <dbReference type="SMART" id="SM00533"/>
    </source>
</evidence>
<dbReference type="GO" id="GO:0030983">
    <property type="term" value="F:mismatched DNA binding"/>
    <property type="evidence" value="ECO:0007669"/>
    <property type="project" value="InterPro"/>
</dbReference>
<comment type="caution">
    <text evidence="8">The sequence shown here is derived from an EMBL/GenBank/DDBJ whole genome shotgun (WGS) entry which is preliminary data.</text>
</comment>
<feature type="domain" description="DNA mismatch repair protein MutS core" evidence="6">
    <location>
        <begin position="10"/>
        <end position="344"/>
    </location>
</feature>
<dbReference type="InterPro" id="IPR000432">
    <property type="entry name" value="DNA_mismatch_repair_MutS_C"/>
</dbReference>
<keyword evidence="4" id="KW-0175">Coiled coil</keyword>
<evidence type="ECO:0000313" key="9">
    <source>
        <dbReference type="Proteomes" id="UP001489004"/>
    </source>
</evidence>
<accession>A0AAW1QAR2</accession>
<proteinExistence type="predicted"/>
<reference evidence="8 9" key="1">
    <citation type="journal article" date="2024" name="Nat. Commun.">
        <title>Phylogenomics reveals the evolutionary origins of lichenization in chlorophyte algae.</title>
        <authorList>
            <person name="Puginier C."/>
            <person name="Libourel C."/>
            <person name="Otte J."/>
            <person name="Skaloud P."/>
            <person name="Haon M."/>
            <person name="Grisel S."/>
            <person name="Petersen M."/>
            <person name="Berrin J.G."/>
            <person name="Delaux P.M."/>
            <person name="Dal Grande F."/>
            <person name="Keller J."/>
        </authorList>
    </citation>
    <scope>NUCLEOTIDE SEQUENCE [LARGE SCALE GENOMIC DNA]</scope>
    <source>
        <strain evidence="8 9">SAG 2043</strain>
    </source>
</reference>
<dbReference type="InterPro" id="IPR007696">
    <property type="entry name" value="DNA_mismatch_repair_MutS_core"/>
</dbReference>
<dbReference type="SUPFAM" id="SSF52540">
    <property type="entry name" value="P-loop containing nucleoside triphosphate hydrolases"/>
    <property type="match status" value="1"/>
</dbReference>
<feature type="compositionally biased region" description="Gly residues" evidence="5">
    <location>
        <begin position="390"/>
        <end position="400"/>
    </location>
</feature>
<dbReference type="PANTHER" id="PTHR48466">
    <property type="entry name" value="OS10G0509000 PROTEIN-RELATED"/>
    <property type="match status" value="1"/>
</dbReference>
<dbReference type="PIRSF" id="PIRSF005814">
    <property type="entry name" value="MutS_YshD"/>
    <property type="match status" value="1"/>
</dbReference>
<dbReference type="GO" id="GO:0140664">
    <property type="term" value="F:ATP-dependent DNA damage sensor activity"/>
    <property type="evidence" value="ECO:0007669"/>
    <property type="project" value="InterPro"/>
</dbReference>
<evidence type="ECO:0000259" key="7">
    <source>
        <dbReference type="SMART" id="SM00534"/>
    </source>
</evidence>
<name>A0AAW1QAR2_9CHLO</name>
<evidence type="ECO:0000256" key="4">
    <source>
        <dbReference type="SAM" id="Coils"/>
    </source>
</evidence>
<dbReference type="GO" id="GO:0006298">
    <property type="term" value="P:mismatch repair"/>
    <property type="evidence" value="ECO:0007669"/>
    <property type="project" value="InterPro"/>
</dbReference>
<keyword evidence="3" id="KW-0238">DNA-binding</keyword>
<evidence type="ECO:0000256" key="1">
    <source>
        <dbReference type="ARBA" id="ARBA00022741"/>
    </source>
</evidence>
<sequence length="662" mass="69240">MRLGLSNVLEATEGFQAVSDLHVPASQAESEQLLAETQAVDALEAEYAVPLDFGGCQTEQTAEALKRASKGGMLTGPQALAVATMLVAAQRLQRAILSAAKQAGDSAAGVVLAPLTSLLKNLETHAEIVSLINGNIQDDGQVRDSASEEVRRTRGRVRALEGRLTNLLKGHGGEVTEQAGPRRMCVAVAASGGVPKGILLGSSPGGGMYYIEPSSAVPLNNDLGAARGEMFAAEEAVLWRLTSAVVDDRDDVQRCLDTVVWLDVAASRARYSRWVEGSFPTFVPLPSTGRSSAKAKRGNAKTRRASAGAAGDAAGDGDAGGGQEEDDKYVVRLRRLRHPLLLGEWLLHREATRRADKRATSRTSIRRLATRKSVMAGNGAGNGASAAGGSAAGSGSGSGSDGEEEGPSGPVQPVPIDVCVKPEMRAVIITGPNTGGKTASLKAFGLAVLMAKAGLAVPAMAPARLPCYSSVLADIGDEQSLSASLSTFSGHLHRIGAVRREADGKGVVLLDEVGTGTDPGEGAALGVALLRALVQGGRGSASFTLASTHHSALTSLKYEDPRFENASMEFDEQKLAPTYRLLWGIPGRSNALNIAARLGLHPEVVEGARQRLGTTKAEVDNVIVDLEELRRRYEADENAAEQAAKEAARIRSSVAKTRWGHV</sequence>
<dbReference type="GO" id="GO:0005524">
    <property type="term" value="F:ATP binding"/>
    <property type="evidence" value="ECO:0007669"/>
    <property type="project" value="UniProtKB-KW"/>
</dbReference>
<dbReference type="SMART" id="SM00534">
    <property type="entry name" value="MUTSac"/>
    <property type="match status" value="1"/>
</dbReference>
<dbReference type="Gene3D" id="3.40.50.300">
    <property type="entry name" value="P-loop containing nucleotide triphosphate hydrolases"/>
    <property type="match status" value="1"/>
</dbReference>
<feature type="region of interest" description="Disordered" evidence="5">
    <location>
        <begin position="352"/>
        <end position="415"/>
    </location>
</feature>
<dbReference type="PANTHER" id="PTHR48466:SF2">
    <property type="entry name" value="OS10G0509000 PROTEIN"/>
    <property type="match status" value="1"/>
</dbReference>
<feature type="region of interest" description="Disordered" evidence="5">
    <location>
        <begin position="286"/>
        <end position="324"/>
    </location>
</feature>
<dbReference type="EMBL" id="JALJOR010000004">
    <property type="protein sequence ID" value="KAK9818003.1"/>
    <property type="molecule type" value="Genomic_DNA"/>
</dbReference>
<dbReference type="Pfam" id="PF00488">
    <property type="entry name" value="MutS_V"/>
    <property type="match status" value="1"/>
</dbReference>
<feature type="domain" description="DNA mismatch repair proteins mutS family" evidence="7">
    <location>
        <begin position="424"/>
        <end position="613"/>
    </location>
</feature>
<dbReference type="AlphaFoldDB" id="A0AAW1QAR2"/>
<keyword evidence="2" id="KW-0067">ATP-binding</keyword>
<feature type="coiled-coil region" evidence="4">
    <location>
        <begin position="616"/>
        <end position="646"/>
    </location>
</feature>
<dbReference type="InterPro" id="IPR036187">
    <property type="entry name" value="DNA_mismatch_repair_MutS_sf"/>
</dbReference>
<dbReference type="SUPFAM" id="SSF48334">
    <property type="entry name" value="DNA repair protein MutS, domain III"/>
    <property type="match status" value="1"/>
</dbReference>
<dbReference type="GO" id="GO:0016887">
    <property type="term" value="F:ATP hydrolysis activity"/>
    <property type="evidence" value="ECO:0007669"/>
    <property type="project" value="InterPro"/>
</dbReference>
<dbReference type="InterPro" id="IPR027417">
    <property type="entry name" value="P-loop_NTPase"/>
</dbReference>
<evidence type="ECO:0000313" key="8">
    <source>
        <dbReference type="EMBL" id="KAK9818003.1"/>
    </source>
</evidence>
<dbReference type="SMART" id="SM00533">
    <property type="entry name" value="MUTSd"/>
    <property type="match status" value="1"/>
</dbReference>
<dbReference type="InterPro" id="IPR005747">
    <property type="entry name" value="MutS2"/>
</dbReference>
<dbReference type="Proteomes" id="UP001489004">
    <property type="component" value="Unassembled WGS sequence"/>
</dbReference>
<dbReference type="GO" id="GO:0004519">
    <property type="term" value="F:endonuclease activity"/>
    <property type="evidence" value="ECO:0007669"/>
    <property type="project" value="InterPro"/>
</dbReference>
<evidence type="ECO:0000256" key="5">
    <source>
        <dbReference type="SAM" id="MobiDB-lite"/>
    </source>
</evidence>
<organism evidence="8 9">
    <name type="scientific">[Myrmecia] bisecta</name>
    <dbReference type="NCBI Taxonomy" id="41462"/>
    <lineage>
        <taxon>Eukaryota</taxon>
        <taxon>Viridiplantae</taxon>
        <taxon>Chlorophyta</taxon>
        <taxon>core chlorophytes</taxon>
        <taxon>Trebouxiophyceae</taxon>
        <taxon>Trebouxiales</taxon>
        <taxon>Trebouxiaceae</taxon>
        <taxon>Myrmecia</taxon>
    </lineage>
</organism>
<gene>
    <name evidence="8" type="ORF">WJX72_005611</name>
</gene>
<evidence type="ECO:0008006" key="10">
    <source>
        <dbReference type="Google" id="ProtNLM"/>
    </source>
</evidence>
<keyword evidence="9" id="KW-1185">Reference proteome</keyword>
<dbReference type="GO" id="GO:0045910">
    <property type="term" value="P:negative regulation of DNA recombination"/>
    <property type="evidence" value="ECO:0007669"/>
    <property type="project" value="InterPro"/>
</dbReference>
<evidence type="ECO:0000256" key="3">
    <source>
        <dbReference type="ARBA" id="ARBA00023125"/>
    </source>
</evidence>